<dbReference type="EMBL" id="JAPDNT010000005">
    <property type="protein sequence ID" value="MCW3474880.1"/>
    <property type="molecule type" value="Genomic_DNA"/>
</dbReference>
<dbReference type="RefSeq" id="WP_264713535.1">
    <property type="nucleotide sequence ID" value="NZ_JAPDNT010000005.1"/>
</dbReference>
<evidence type="ECO:0000259" key="1">
    <source>
        <dbReference type="Pfam" id="PF05170"/>
    </source>
</evidence>
<keyword evidence="3" id="KW-1185">Reference proteome</keyword>
<dbReference type="GO" id="GO:0090313">
    <property type="term" value="P:regulation of protein targeting to membrane"/>
    <property type="evidence" value="ECO:0007669"/>
    <property type="project" value="TreeGrafter"/>
</dbReference>
<gene>
    <name evidence="2" type="ORF">OL599_09825</name>
</gene>
<dbReference type="GO" id="GO:0005886">
    <property type="term" value="C:plasma membrane"/>
    <property type="evidence" value="ECO:0007669"/>
    <property type="project" value="TreeGrafter"/>
</dbReference>
<dbReference type="PANTHER" id="PTHR30441">
    <property type="entry name" value="DUF748 DOMAIN-CONTAINING PROTEIN"/>
    <property type="match status" value="1"/>
</dbReference>
<accession>A0AA41YQY8</accession>
<evidence type="ECO:0000313" key="3">
    <source>
        <dbReference type="Proteomes" id="UP001165679"/>
    </source>
</evidence>
<dbReference type="AlphaFoldDB" id="A0AA41YQY8"/>
<reference evidence="2" key="2">
    <citation type="submission" date="2022-10" db="EMBL/GenBank/DDBJ databases">
        <authorList>
            <person name="Trinh H.N."/>
        </authorList>
    </citation>
    <scope>NUCLEOTIDE SEQUENCE</scope>
    <source>
        <strain evidence="2">RN2-1</strain>
    </source>
</reference>
<dbReference type="PANTHER" id="PTHR30441:SF9">
    <property type="entry name" value="ASMA FAMILY PROTEIN YHJG"/>
    <property type="match status" value="1"/>
</dbReference>
<reference evidence="2" key="1">
    <citation type="submission" date="2022-09" db="EMBL/GenBank/DDBJ databases">
        <title>Rhodovastum sp. nov. RN2-1 isolated from soil in Seongnam, South Korea.</title>
        <authorList>
            <person name="Le N.T."/>
        </authorList>
    </citation>
    <scope>NUCLEOTIDE SEQUENCE</scope>
    <source>
        <strain evidence="2">RN2-1</strain>
    </source>
</reference>
<comment type="caution">
    <text evidence="2">The sequence shown here is derived from an EMBL/GenBank/DDBJ whole genome shotgun (WGS) entry which is preliminary data.</text>
</comment>
<protein>
    <submittedName>
        <fullName evidence="2">AsmA family protein</fullName>
    </submittedName>
</protein>
<feature type="domain" description="AsmA" evidence="1">
    <location>
        <begin position="172"/>
        <end position="526"/>
    </location>
</feature>
<sequence>MAGAVLLLLGLAVATSPRWLRPFVEAEASAALGRKVTIGQLAVSLSSPIRITLTQVRIAGTAEIADVPYLATIERLQLALDLDPLLHGRMLTIPEIAIAGMDVAAVQTRSGANNDSLVLPASSTGTHWPRPAIGVVRISDSHAHVLAPALGADIEIAISTDGGAEGTLIGDVAGTYQGQPINGRLTGGALLSLRDPANPYPVDIRLASGQSRISLVGTVSDPFHPQGADLKLELSGQDMASLYPLTGVASPPTPPFSLTSSVAYAGGLLHLANIAGRLGSSDLNGELSVDTRPARPVITGSVWSRRADLEDFIGLIGSQPGRMSTPDQTPAQQRAVAQAIANPRLIPNVPMDLSKIRSADFHIAYRGDSIVGRSVPFDTIATRLDIEDGHIRATDFRVGVGRGQALGQIDMTPVQDSMHTVADIKLQSLDVGRLLAATHLIHGSGVLGGEAQIDSTGKSLSDILVHGNGHLSLFMAGGNVSELIVDLSGLQIGNAALSALGFPDRAQIRCLVGDVVLTKGVLRTRTLMLDTTDHRTTVQGSVDLRTETIAAQLRTQAKHFTIGTLAAPIAITGTLKDPRFAPGAAELGARGAGALGLGLLFPPAALLPTIQLGIGEDNACVSLVREGAAHPGAPTATKPPPARPSAR</sequence>
<dbReference type="InterPro" id="IPR007844">
    <property type="entry name" value="AsmA"/>
</dbReference>
<proteinExistence type="predicted"/>
<dbReference type="InterPro" id="IPR052894">
    <property type="entry name" value="AsmA-related"/>
</dbReference>
<name>A0AA41YQY8_9PROT</name>
<dbReference type="Pfam" id="PF05170">
    <property type="entry name" value="AsmA"/>
    <property type="match status" value="1"/>
</dbReference>
<organism evidence="2 3">
    <name type="scientific">Limobrevibacterium gyesilva</name>
    <dbReference type="NCBI Taxonomy" id="2991712"/>
    <lineage>
        <taxon>Bacteria</taxon>
        <taxon>Pseudomonadati</taxon>
        <taxon>Pseudomonadota</taxon>
        <taxon>Alphaproteobacteria</taxon>
        <taxon>Acetobacterales</taxon>
        <taxon>Acetobacteraceae</taxon>
        <taxon>Limobrevibacterium</taxon>
    </lineage>
</organism>
<evidence type="ECO:0000313" key="2">
    <source>
        <dbReference type="EMBL" id="MCW3474880.1"/>
    </source>
</evidence>
<dbReference type="Proteomes" id="UP001165679">
    <property type="component" value="Unassembled WGS sequence"/>
</dbReference>